<gene>
    <name evidence="4" type="ORF">C7T94_00405</name>
</gene>
<dbReference type="Proteomes" id="UP000240912">
    <property type="component" value="Unassembled WGS sequence"/>
</dbReference>
<keyword evidence="2" id="KW-0812">Transmembrane</keyword>
<dbReference type="InterPro" id="IPR050570">
    <property type="entry name" value="Cell_wall_metabolism_enzyme"/>
</dbReference>
<dbReference type="InterPro" id="IPR011055">
    <property type="entry name" value="Dup_hybrid_motif"/>
</dbReference>
<accession>A0A2T3HQG2</accession>
<dbReference type="SUPFAM" id="SSF51261">
    <property type="entry name" value="Duplicated hybrid motif"/>
    <property type="match status" value="1"/>
</dbReference>
<dbReference type="Pfam" id="PF01551">
    <property type="entry name" value="Peptidase_M23"/>
    <property type="match status" value="1"/>
</dbReference>
<evidence type="ECO:0000259" key="3">
    <source>
        <dbReference type="Pfam" id="PF01551"/>
    </source>
</evidence>
<dbReference type="InterPro" id="IPR016047">
    <property type="entry name" value="M23ase_b-sheet_dom"/>
</dbReference>
<keyword evidence="1" id="KW-0732">Signal</keyword>
<evidence type="ECO:0000313" key="4">
    <source>
        <dbReference type="EMBL" id="PST84633.1"/>
    </source>
</evidence>
<proteinExistence type="predicted"/>
<evidence type="ECO:0000256" key="2">
    <source>
        <dbReference type="SAM" id="Phobius"/>
    </source>
</evidence>
<feature type="transmembrane region" description="Helical" evidence="2">
    <location>
        <begin position="48"/>
        <end position="68"/>
    </location>
</feature>
<keyword evidence="5" id="KW-1185">Reference proteome</keyword>
<evidence type="ECO:0000313" key="5">
    <source>
        <dbReference type="Proteomes" id="UP000240912"/>
    </source>
</evidence>
<name>A0A2T3HQG2_9SPHI</name>
<dbReference type="EMBL" id="PYLS01000001">
    <property type="protein sequence ID" value="PST84633.1"/>
    <property type="molecule type" value="Genomic_DNA"/>
</dbReference>
<protein>
    <recommendedName>
        <fullName evidence="3">M23ase beta-sheet core domain-containing protein</fullName>
    </recommendedName>
</protein>
<evidence type="ECO:0000256" key="1">
    <source>
        <dbReference type="ARBA" id="ARBA00022729"/>
    </source>
</evidence>
<organism evidence="4 5">
    <name type="scientific">Pedobacter yulinensis</name>
    <dbReference type="NCBI Taxonomy" id="2126353"/>
    <lineage>
        <taxon>Bacteria</taxon>
        <taxon>Pseudomonadati</taxon>
        <taxon>Bacteroidota</taxon>
        <taxon>Sphingobacteriia</taxon>
        <taxon>Sphingobacteriales</taxon>
        <taxon>Sphingobacteriaceae</taxon>
        <taxon>Pedobacter</taxon>
    </lineage>
</organism>
<reference evidence="4 5" key="1">
    <citation type="submission" date="2018-03" db="EMBL/GenBank/DDBJ databases">
        <authorList>
            <person name="Keele B.F."/>
        </authorList>
    </citation>
    <scope>NUCLEOTIDE SEQUENCE [LARGE SCALE GENOMIC DNA]</scope>
    <source>
        <strain evidence="4 5">YL28-9</strain>
    </source>
</reference>
<dbReference type="PANTHER" id="PTHR21666:SF289">
    <property type="entry name" value="L-ALA--D-GLU ENDOPEPTIDASE"/>
    <property type="match status" value="1"/>
</dbReference>
<dbReference type="AlphaFoldDB" id="A0A2T3HQG2"/>
<comment type="caution">
    <text evidence="4">The sequence shown here is derived from an EMBL/GenBank/DDBJ whole genome shotgun (WGS) entry which is preliminary data.</text>
</comment>
<dbReference type="FunFam" id="2.70.70.10:FF:000006">
    <property type="entry name" value="M23 family peptidase"/>
    <property type="match status" value="1"/>
</dbReference>
<sequence>MLNLQPANRKGLMRRRKEKTTIIIVNEQKNAIQPIEVPSKFVVNWKKYALAAVLVFFSMVTSIIYLTISRNELYESGQVLASQLEAVQSEMQEMATDTVKAEEPDRYAEIDNKLSTINKFLKARGLKPAFSDQKKKELTEEEIDNYYKEYLNKVIFNLAHTPIGFPYPGHITSTFGHRENPFTFSGGERHKGIDIKGNTGDPVRATAQGRVTFAGYRGGYGKCIVLKHANGFETLYGHLSRINVDEGDRVKVGELIGRIGSTGRSTGPHLHYEVHRNGKFVNPKGYLSLN</sequence>
<feature type="domain" description="M23ase beta-sheet core" evidence="3">
    <location>
        <begin position="189"/>
        <end position="283"/>
    </location>
</feature>
<dbReference type="CDD" id="cd12797">
    <property type="entry name" value="M23_peptidase"/>
    <property type="match status" value="1"/>
</dbReference>
<dbReference type="OrthoDB" id="9810477at2"/>
<keyword evidence="2" id="KW-1133">Transmembrane helix</keyword>
<dbReference type="PANTHER" id="PTHR21666">
    <property type="entry name" value="PEPTIDASE-RELATED"/>
    <property type="match status" value="1"/>
</dbReference>
<dbReference type="Gene3D" id="2.70.70.10">
    <property type="entry name" value="Glucose Permease (Domain IIA)"/>
    <property type="match status" value="1"/>
</dbReference>
<dbReference type="GO" id="GO:0004222">
    <property type="term" value="F:metalloendopeptidase activity"/>
    <property type="evidence" value="ECO:0007669"/>
    <property type="project" value="TreeGrafter"/>
</dbReference>
<keyword evidence="2" id="KW-0472">Membrane</keyword>